<proteinExistence type="predicted"/>
<organism evidence="1 2">
    <name type="scientific">Rotaria magnacalcarata</name>
    <dbReference type="NCBI Taxonomy" id="392030"/>
    <lineage>
        <taxon>Eukaryota</taxon>
        <taxon>Metazoa</taxon>
        <taxon>Spiralia</taxon>
        <taxon>Gnathifera</taxon>
        <taxon>Rotifera</taxon>
        <taxon>Eurotatoria</taxon>
        <taxon>Bdelloidea</taxon>
        <taxon>Philodinida</taxon>
        <taxon>Philodinidae</taxon>
        <taxon>Rotaria</taxon>
    </lineage>
</organism>
<name>A0A820B9G0_9BILA</name>
<evidence type="ECO:0000313" key="2">
    <source>
        <dbReference type="Proteomes" id="UP000663866"/>
    </source>
</evidence>
<dbReference type="Proteomes" id="UP000663866">
    <property type="component" value="Unassembled WGS sequence"/>
</dbReference>
<gene>
    <name evidence="1" type="ORF">OVN521_LOCUS25725</name>
</gene>
<comment type="caution">
    <text evidence="1">The sequence shown here is derived from an EMBL/GenBank/DDBJ whole genome shotgun (WGS) entry which is preliminary data.</text>
</comment>
<dbReference type="AlphaFoldDB" id="A0A820B9G0"/>
<evidence type="ECO:0000313" key="1">
    <source>
        <dbReference type="EMBL" id="CAF4188973.1"/>
    </source>
</evidence>
<reference evidence="1" key="1">
    <citation type="submission" date="2021-02" db="EMBL/GenBank/DDBJ databases">
        <authorList>
            <person name="Nowell W R."/>
        </authorList>
    </citation>
    <scope>NUCLEOTIDE SEQUENCE</scope>
</reference>
<sequence length="175" mass="20663">MNTTYGNWIDFQWRCITLCNDLFPDYKPRVSTIYDYLHPHDNSDFYENPDANILCNYVKDTFSIRIYLIGNETCIPDSMCKYVFEHDETYTLVENEPISDNIRMNLNTFINFGRPLTHPIKQLYEFENDSEFLCAIERADVTLEERIKRAVLEMGRQTAIRSESPIGFRSFDHTG</sequence>
<dbReference type="EMBL" id="CAJOBG010006504">
    <property type="protein sequence ID" value="CAF4188973.1"/>
    <property type="molecule type" value="Genomic_DNA"/>
</dbReference>
<accession>A0A820B9G0</accession>
<protein>
    <submittedName>
        <fullName evidence="1">Uncharacterized protein</fullName>
    </submittedName>
</protein>
<keyword evidence="2" id="KW-1185">Reference proteome</keyword>